<feature type="transmembrane region" description="Helical" evidence="1">
    <location>
        <begin position="57"/>
        <end position="77"/>
    </location>
</feature>
<evidence type="ECO:0000313" key="3">
    <source>
        <dbReference type="Proteomes" id="UP001320898"/>
    </source>
</evidence>
<evidence type="ECO:0000256" key="1">
    <source>
        <dbReference type="SAM" id="Phobius"/>
    </source>
</evidence>
<dbReference type="Proteomes" id="UP001320898">
    <property type="component" value="Unassembled WGS sequence"/>
</dbReference>
<dbReference type="EMBL" id="JALIDZ010000001">
    <property type="protein sequence ID" value="MCT8970413.1"/>
    <property type="molecule type" value="Genomic_DNA"/>
</dbReference>
<evidence type="ECO:0008006" key="4">
    <source>
        <dbReference type="Google" id="ProtNLM"/>
    </source>
</evidence>
<reference evidence="2 3" key="1">
    <citation type="submission" date="2022-04" db="EMBL/GenBank/DDBJ databases">
        <authorList>
            <person name="Ye Y.-Q."/>
            <person name="Du Z.-J."/>
        </authorList>
    </citation>
    <scope>NUCLEOTIDE SEQUENCE [LARGE SCALE GENOMIC DNA]</scope>
    <source>
        <strain evidence="2 3">A6E488</strain>
    </source>
</reference>
<keyword evidence="1" id="KW-0812">Transmembrane</keyword>
<keyword evidence="1" id="KW-1133">Transmembrane helix</keyword>
<proteinExistence type="predicted"/>
<organism evidence="2 3">
    <name type="scientific">Microbaculum marinisediminis</name>
    <dbReference type="NCBI Taxonomy" id="2931392"/>
    <lineage>
        <taxon>Bacteria</taxon>
        <taxon>Pseudomonadati</taxon>
        <taxon>Pseudomonadota</taxon>
        <taxon>Alphaproteobacteria</taxon>
        <taxon>Hyphomicrobiales</taxon>
        <taxon>Tepidamorphaceae</taxon>
        <taxon>Microbaculum</taxon>
    </lineage>
</organism>
<dbReference type="AlphaFoldDB" id="A0AAW5QRZ2"/>
<keyword evidence="1" id="KW-0472">Membrane</keyword>
<protein>
    <recommendedName>
        <fullName evidence="4">MFS transporter</fullName>
    </recommendedName>
</protein>
<name>A0AAW5QRZ2_9HYPH</name>
<comment type="caution">
    <text evidence="2">The sequence shown here is derived from an EMBL/GenBank/DDBJ whole genome shotgun (WGS) entry which is preliminary data.</text>
</comment>
<sequence length="90" mass="9445">MSTPLEPAGPSRPAATVLAIAILNTIGMTILFGSEIGFVALALDWSAAGLLHLPPEIYLPLGVIPMACALVATAWIAKRTWAYETGRVVD</sequence>
<accession>A0AAW5QRZ2</accession>
<evidence type="ECO:0000313" key="2">
    <source>
        <dbReference type="EMBL" id="MCT8970413.1"/>
    </source>
</evidence>
<gene>
    <name evidence="2" type="ORF">MUB46_00930</name>
</gene>
<feature type="transmembrane region" description="Helical" evidence="1">
    <location>
        <begin position="21"/>
        <end position="45"/>
    </location>
</feature>
<dbReference type="RefSeq" id="WP_261613980.1">
    <property type="nucleotide sequence ID" value="NZ_JALIDZ010000001.1"/>
</dbReference>
<keyword evidence="3" id="KW-1185">Reference proteome</keyword>